<comment type="caution">
    <text evidence="2">The sequence shown here is derived from an EMBL/GenBank/DDBJ whole genome shotgun (WGS) entry which is preliminary data.</text>
</comment>
<reference evidence="2 3" key="1">
    <citation type="submission" date="2024-10" db="EMBL/GenBank/DDBJ databases">
        <title>Updated reference genomes for cyclostephanoid diatoms.</title>
        <authorList>
            <person name="Roberts W.R."/>
            <person name="Alverson A.J."/>
        </authorList>
    </citation>
    <scope>NUCLEOTIDE SEQUENCE [LARGE SCALE GENOMIC DNA]</scope>
    <source>
        <strain evidence="2 3">AJA276-08</strain>
    </source>
</reference>
<accession>A0ABD3Q2J4</accession>
<evidence type="ECO:0000313" key="2">
    <source>
        <dbReference type="EMBL" id="KAL3793731.1"/>
    </source>
</evidence>
<organism evidence="2 3">
    <name type="scientific">Stephanodiscus triporus</name>
    <dbReference type="NCBI Taxonomy" id="2934178"/>
    <lineage>
        <taxon>Eukaryota</taxon>
        <taxon>Sar</taxon>
        <taxon>Stramenopiles</taxon>
        <taxon>Ochrophyta</taxon>
        <taxon>Bacillariophyta</taxon>
        <taxon>Coscinodiscophyceae</taxon>
        <taxon>Thalassiosirophycidae</taxon>
        <taxon>Stephanodiscales</taxon>
        <taxon>Stephanodiscaceae</taxon>
        <taxon>Stephanodiscus</taxon>
    </lineage>
</organism>
<evidence type="ECO:0000313" key="3">
    <source>
        <dbReference type="Proteomes" id="UP001530315"/>
    </source>
</evidence>
<keyword evidence="3" id="KW-1185">Reference proteome</keyword>
<sequence length="108" mass="11555">MSPTDPETDHASPSPECVPGNAPATGPPTSIEPCGNGGGVEGVVTIWASTKKKEEEGGWDESERIVRETSARDARDTMRRAIVVVFVFFFSDPMEIEMGISNVYPGSP</sequence>
<evidence type="ECO:0000256" key="1">
    <source>
        <dbReference type="SAM" id="MobiDB-lite"/>
    </source>
</evidence>
<dbReference type="AlphaFoldDB" id="A0ABD3Q2J4"/>
<gene>
    <name evidence="2" type="ORF">ACHAW5_001012</name>
</gene>
<dbReference type="Proteomes" id="UP001530315">
    <property type="component" value="Unassembled WGS sequence"/>
</dbReference>
<feature type="region of interest" description="Disordered" evidence="1">
    <location>
        <begin position="1"/>
        <end position="39"/>
    </location>
</feature>
<name>A0ABD3Q2J4_9STRA</name>
<protein>
    <submittedName>
        <fullName evidence="2">Uncharacterized protein</fullName>
    </submittedName>
</protein>
<proteinExistence type="predicted"/>
<dbReference type="EMBL" id="JALLAZ020000505">
    <property type="protein sequence ID" value="KAL3793731.1"/>
    <property type="molecule type" value="Genomic_DNA"/>
</dbReference>